<proteinExistence type="predicted"/>
<dbReference type="PANTHER" id="PTHR34473">
    <property type="entry name" value="UPF0699 TRANSMEMBRANE PROTEIN YDBS"/>
    <property type="match status" value="1"/>
</dbReference>
<dbReference type="AlphaFoldDB" id="A0A1X7P4Z4"/>
<evidence type="ECO:0000313" key="3">
    <source>
        <dbReference type="EMBL" id="SMH44939.1"/>
    </source>
</evidence>
<keyword evidence="1" id="KW-0472">Membrane</keyword>
<protein>
    <recommendedName>
        <fullName evidence="2">YdbS-like PH domain-containing protein</fullName>
    </recommendedName>
</protein>
<keyword evidence="1" id="KW-0812">Transmembrane</keyword>
<feature type="domain" description="YdbS-like PH" evidence="2">
    <location>
        <begin position="89"/>
        <end position="161"/>
    </location>
</feature>
<organism evidence="3 4">
    <name type="scientific">Methanohalophilus portucalensis FDF-1</name>
    <dbReference type="NCBI Taxonomy" id="523843"/>
    <lineage>
        <taxon>Archaea</taxon>
        <taxon>Methanobacteriati</taxon>
        <taxon>Methanobacteriota</taxon>
        <taxon>Stenosarchaea group</taxon>
        <taxon>Methanomicrobia</taxon>
        <taxon>Methanosarcinales</taxon>
        <taxon>Methanosarcinaceae</taxon>
        <taxon>Methanohalophilus</taxon>
    </lineage>
</organism>
<dbReference type="PANTHER" id="PTHR34473:SF2">
    <property type="entry name" value="UPF0699 TRANSMEMBRANE PROTEIN YDBT"/>
    <property type="match status" value="1"/>
</dbReference>
<dbReference type="Pfam" id="PF03703">
    <property type="entry name" value="bPH_2"/>
    <property type="match status" value="1"/>
</dbReference>
<dbReference type="InterPro" id="IPR005182">
    <property type="entry name" value="YdbS-like_PH"/>
</dbReference>
<feature type="transmembrane region" description="Helical" evidence="1">
    <location>
        <begin position="63"/>
        <end position="83"/>
    </location>
</feature>
<dbReference type="RefSeq" id="WP_233125732.1">
    <property type="nucleotide sequence ID" value="NZ_FXBN01000005.1"/>
</dbReference>
<name>A0A1X7P4Z4_9EURY</name>
<reference evidence="4" key="1">
    <citation type="submission" date="2017-04" db="EMBL/GenBank/DDBJ databases">
        <authorList>
            <person name="Varghese N."/>
            <person name="Submissions S."/>
        </authorList>
    </citation>
    <scope>NUCLEOTIDE SEQUENCE [LARGE SCALE GENOMIC DNA]</scope>
    <source>
        <strain evidence="4">FDF-1</strain>
    </source>
</reference>
<sequence>MSRGPLFSFSDSVMMLESEPSERIDSRALKSWFVSGLLLGIATFSIPLAYIVLIGPAWDLPRYWGWIGIALVTVFTLWSAIIAPQLRIRFWRYEIRENEVDIQNGIFIIRRTLIPMVRIQHVDTEHGPVMRFFGLATLRISTAATDHYIPALSREKAAELMGEIAALARVSDEDV</sequence>
<accession>A0A1X7P4Z4</accession>
<dbReference type="Proteomes" id="UP000193969">
    <property type="component" value="Unassembled WGS sequence"/>
</dbReference>
<evidence type="ECO:0000256" key="1">
    <source>
        <dbReference type="SAM" id="Phobius"/>
    </source>
</evidence>
<keyword evidence="1" id="KW-1133">Transmembrane helix</keyword>
<keyword evidence="4" id="KW-1185">Reference proteome</keyword>
<evidence type="ECO:0000313" key="4">
    <source>
        <dbReference type="Proteomes" id="UP000193969"/>
    </source>
</evidence>
<feature type="transmembrane region" description="Helical" evidence="1">
    <location>
        <begin position="32"/>
        <end position="57"/>
    </location>
</feature>
<dbReference type="EMBL" id="FXBN01000005">
    <property type="protein sequence ID" value="SMH44939.1"/>
    <property type="molecule type" value="Genomic_DNA"/>
</dbReference>
<evidence type="ECO:0000259" key="2">
    <source>
        <dbReference type="Pfam" id="PF03703"/>
    </source>
</evidence>
<gene>
    <name evidence="3" type="ORF">SAMN06264941_2136</name>
</gene>